<dbReference type="PROSITE" id="PS50118">
    <property type="entry name" value="HMG_BOX_2"/>
    <property type="match status" value="1"/>
</dbReference>
<gene>
    <name evidence="4" type="ORF">POCULU_LOCUS2295</name>
</gene>
<comment type="caution">
    <text evidence="4">The sequence shown here is derived from an EMBL/GenBank/DDBJ whole genome shotgun (WGS) entry which is preliminary data.</text>
</comment>
<dbReference type="Proteomes" id="UP000789572">
    <property type="component" value="Unassembled WGS sequence"/>
</dbReference>
<feature type="compositionally biased region" description="Low complexity" evidence="2">
    <location>
        <begin position="36"/>
        <end position="46"/>
    </location>
</feature>
<evidence type="ECO:0000256" key="1">
    <source>
        <dbReference type="PROSITE-ProRule" id="PRU00267"/>
    </source>
</evidence>
<feature type="region of interest" description="Disordered" evidence="2">
    <location>
        <begin position="1"/>
        <end position="56"/>
    </location>
</feature>
<dbReference type="OrthoDB" id="6247875at2759"/>
<keyword evidence="1" id="KW-0539">Nucleus</keyword>
<feature type="domain" description="HMG box" evidence="3">
    <location>
        <begin position="87"/>
        <end position="155"/>
    </location>
</feature>
<evidence type="ECO:0000313" key="4">
    <source>
        <dbReference type="EMBL" id="CAG8495438.1"/>
    </source>
</evidence>
<dbReference type="Pfam" id="PF00505">
    <property type="entry name" value="HMG_box"/>
    <property type="match status" value="1"/>
</dbReference>
<protein>
    <submittedName>
        <fullName evidence="4">1909_t:CDS:1</fullName>
    </submittedName>
</protein>
<organism evidence="4 5">
    <name type="scientific">Paraglomus occultum</name>
    <dbReference type="NCBI Taxonomy" id="144539"/>
    <lineage>
        <taxon>Eukaryota</taxon>
        <taxon>Fungi</taxon>
        <taxon>Fungi incertae sedis</taxon>
        <taxon>Mucoromycota</taxon>
        <taxon>Glomeromycotina</taxon>
        <taxon>Glomeromycetes</taxon>
        <taxon>Paraglomerales</taxon>
        <taxon>Paraglomeraceae</taxon>
        <taxon>Paraglomus</taxon>
    </lineage>
</organism>
<feature type="DNA-binding region" description="HMG box" evidence="1">
    <location>
        <begin position="87"/>
        <end position="155"/>
    </location>
</feature>
<dbReference type="Gene3D" id="1.10.30.10">
    <property type="entry name" value="High mobility group box domain"/>
    <property type="match status" value="1"/>
</dbReference>
<dbReference type="GO" id="GO:0005634">
    <property type="term" value="C:nucleus"/>
    <property type="evidence" value="ECO:0007669"/>
    <property type="project" value="UniProtKB-UniRule"/>
</dbReference>
<keyword evidence="5" id="KW-1185">Reference proteome</keyword>
<name>A0A9N8ZFW4_9GLOM</name>
<dbReference type="EMBL" id="CAJVPJ010000207">
    <property type="protein sequence ID" value="CAG8495438.1"/>
    <property type="molecule type" value="Genomic_DNA"/>
</dbReference>
<sequence>MHPQAKQVSNSRQNQTLQRACGSSLNKVASTAIPTSRSHSSRSASSNRRHSHKIPDDLDKNAVFFPKYKVEMLINTKNTERRTSDRPPRPPNSFFLMKNALLLILREMNLKVKMPELCRKARDLWDEAPKESKQLYEDLSSKAERLHHIRYPGYTYKPVRRQIFQPYSPILNSAGNLITSFPVQDFPVEDPKETVVQTEAPTYSITLTTPSDSPATPTLISSPESLVSLNTPMPSPSYLMVIPTPEASTTPLYSPQEYHFVPVSPISDSEPVILSNDSWNVGEYEDFPLTSQQTETPEIPIDAQTIAESGFGLDNSNFEELLSQMEGYMWENPRNDI</sequence>
<dbReference type="SMART" id="SM00398">
    <property type="entry name" value="HMG"/>
    <property type="match status" value="1"/>
</dbReference>
<accession>A0A9N8ZFW4</accession>
<keyword evidence="1" id="KW-0238">DNA-binding</keyword>
<feature type="compositionally biased region" description="Polar residues" evidence="2">
    <location>
        <begin position="1"/>
        <end position="35"/>
    </location>
</feature>
<dbReference type="AlphaFoldDB" id="A0A9N8ZFW4"/>
<dbReference type="InterPro" id="IPR009071">
    <property type="entry name" value="HMG_box_dom"/>
</dbReference>
<evidence type="ECO:0000313" key="5">
    <source>
        <dbReference type="Proteomes" id="UP000789572"/>
    </source>
</evidence>
<reference evidence="4" key="1">
    <citation type="submission" date="2021-06" db="EMBL/GenBank/DDBJ databases">
        <authorList>
            <person name="Kallberg Y."/>
            <person name="Tangrot J."/>
            <person name="Rosling A."/>
        </authorList>
    </citation>
    <scope>NUCLEOTIDE SEQUENCE</scope>
    <source>
        <strain evidence="4">IA702</strain>
    </source>
</reference>
<dbReference type="SUPFAM" id="SSF47095">
    <property type="entry name" value="HMG-box"/>
    <property type="match status" value="1"/>
</dbReference>
<proteinExistence type="predicted"/>
<evidence type="ECO:0000259" key="3">
    <source>
        <dbReference type="PROSITE" id="PS50118"/>
    </source>
</evidence>
<evidence type="ECO:0000256" key="2">
    <source>
        <dbReference type="SAM" id="MobiDB-lite"/>
    </source>
</evidence>
<dbReference type="GO" id="GO:0003677">
    <property type="term" value="F:DNA binding"/>
    <property type="evidence" value="ECO:0007669"/>
    <property type="project" value="UniProtKB-UniRule"/>
</dbReference>
<dbReference type="InterPro" id="IPR036910">
    <property type="entry name" value="HMG_box_dom_sf"/>
</dbReference>